<dbReference type="AlphaFoldDB" id="A0A0F9UIQ3"/>
<evidence type="ECO:0000256" key="1">
    <source>
        <dbReference type="ARBA" id="ARBA00022679"/>
    </source>
</evidence>
<dbReference type="Gene3D" id="3.40.630.30">
    <property type="match status" value="1"/>
</dbReference>
<name>A0A0F9UIQ3_9ZZZZ</name>
<dbReference type="SUPFAM" id="SSF55729">
    <property type="entry name" value="Acyl-CoA N-acyltransferases (Nat)"/>
    <property type="match status" value="1"/>
</dbReference>
<proteinExistence type="predicted"/>
<organism evidence="4">
    <name type="scientific">marine sediment metagenome</name>
    <dbReference type="NCBI Taxonomy" id="412755"/>
    <lineage>
        <taxon>unclassified sequences</taxon>
        <taxon>metagenomes</taxon>
        <taxon>ecological metagenomes</taxon>
    </lineage>
</organism>
<keyword evidence="2" id="KW-0012">Acyltransferase</keyword>
<dbReference type="Pfam" id="PF00583">
    <property type="entry name" value="Acetyltransf_1"/>
    <property type="match status" value="1"/>
</dbReference>
<reference evidence="4" key="1">
    <citation type="journal article" date="2015" name="Nature">
        <title>Complex archaea that bridge the gap between prokaryotes and eukaryotes.</title>
        <authorList>
            <person name="Spang A."/>
            <person name="Saw J.H."/>
            <person name="Jorgensen S.L."/>
            <person name="Zaremba-Niedzwiedzka K."/>
            <person name="Martijn J."/>
            <person name="Lind A.E."/>
            <person name="van Eijk R."/>
            <person name="Schleper C."/>
            <person name="Guy L."/>
            <person name="Ettema T.J."/>
        </authorList>
    </citation>
    <scope>NUCLEOTIDE SEQUENCE</scope>
</reference>
<comment type="caution">
    <text evidence="4">The sequence shown here is derived from an EMBL/GenBank/DDBJ whole genome shotgun (WGS) entry which is preliminary data.</text>
</comment>
<dbReference type="PANTHER" id="PTHR43877:SF2">
    <property type="entry name" value="AMINOALKYLPHOSPHONATE N-ACETYLTRANSFERASE-RELATED"/>
    <property type="match status" value="1"/>
</dbReference>
<evidence type="ECO:0000313" key="4">
    <source>
        <dbReference type="EMBL" id="KKN93120.1"/>
    </source>
</evidence>
<feature type="domain" description="N-acetyltransferase" evidence="3">
    <location>
        <begin position="1"/>
        <end position="153"/>
    </location>
</feature>
<evidence type="ECO:0000259" key="3">
    <source>
        <dbReference type="PROSITE" id="PS51186"/>
    </source>
</evidence>
<evidence type="ECO:0000256" key="2">
    <source>
        <dbReference type="ARBA" id="ARBA00023315"/>
    </source>
</evidence>
<protein>
    <recommendedName>
        <fullName evidence="3">N-acetyltransferase domain-containing protein</fullName>
    </recommendedName>
</protein>
<dbReference type="InterPro" id="IPR050832">
    <property type="entry name" value="Bact_Acetyltransf"/>
</dbReference>
<accession>A0A0F9UIQ3</accession>
<dbReference type="PANTHER" id="PTHR43877">
    <property type="entry name" value="AMINOALKYLPHOSPHONATE N-ACETYLTRANSFERASE-RELATED-RELATED"/>
    <property type="match status" value="1"/>
</dbReference>
<dbReference type="InterPro" id="IPR016181">
    <property type="entry name" value="Acyl_CoA_acyltransferase"/>
</dbReference>
<gene>
    <name evidence="4" type="ORF">LCGC14_0202090</name>
</gene>
<keyword evidence="1" id="KW-0808">Transferase</keyword>
<dbReference type="CDD" id="cd04301">
    <property type="entry name" value="NAT_SF"/>
    <property type="match status" value="1"/>
</dbReference>
<sequence length="153" mass="17911">MPHIDWLSNHMQHSDTFAQWIYHQFSYEFSDQPLADWQREFAEGQVNGDWRCLIAMDTEGLLGGAVLAKDDLPERPALGPWLACVFTKPQARGQGLAERLIEAICTHAKSNGIARLYLHTQDRRDYYAKRGWEDVETFPYWGKEQRLMKRELR</sequence>
<dbReference type="GO" id="GO:0016747">
    <property type="term" value="F:acyltransferase activity, transferring groups other than amino-acyl groups"/>
    <property type="evidence" value="ECO:0007669"/>
    <property type="project" value="InterPro"/>
</dbReference>
<dbReference type="InterPro" id="IPR000182">
    <property type="entry name" value="GNAT_dom"/>
</dbReference>
<dbReference type="PROSITE" id="PS51186">
    <property type="entry name" value="GNAT"/>
    <property type="match status" value="1"/>
</dbReference>
<dbReference type="EMBL" id="LAZR01000089">
    <property type="protein sequence ID" value="KKN93120.1"/>
    <property type="molecule type" value="Genomic_DNA"/>
</dbReference>